<accession>A0A368MX76</accession>
<dbReference type="Gene3D" id="1.20.120.450">
    <property type="entry name" value="dinb family like domain"/>
    <property type="match status" value="1"/>
</dbReference>
<dbReference type="OrthoDB" id="2599194at2"/>
<dbReference type="Pfam" id="PF07606">
    <property type="entry name" value="DUF1569"/>
    <property type="match status" value="1"/>
</dbReference>
<dbReference type="Proteomes" id="UP000252172">
    <property type="component" value="Unassembled WGS sequence"/>
</dbReference>
<dbReference type="EMBL" id="QPIE01000005">
    <property type="protein sequence ID" value="RCU42768.1"/>
    <property type="molecule type" value="Genomic_DNA"/>
</dbReference>
<dbReference type="InterPro" id="IPR011463">
    <property type="entry name" value="DUF1569"/>
</dbReference>
<organism evidence="1 2">
    <name type="scientific">Chryseobacterium lacus</name>
    <dbReference type="NCBI Taxonomy" id="2058346"/>
    <lineage>
        <taxon>Bacteria</taxon>
        <taxon>Pseudomonadati</taxon>
        <taxon>Bacteroidota</taxon>
        <taxon>Flavobacteriia</taxon>
        <taxon>Flavobacteriales</taxon>
        <taxon>Weeksellaceae</taxon>
        <taxon>Chryseobacterium group</taxon>
        <taxon>Chryseobacterium</taxon>
    </lineage>
</organism>
<gene>
    <name evidence="1" type="ORF">DQ356_08135</name>
</gene>
<dbReference type="AlphaFoldDB" id="A0A368MX76"/>
<name>A0A368MX76_9FLAO</name>
<comment type="caution">
    <text evidence="1">The sequence shown here is derived from an EMBL/GenBank/DDBJ whole genome shotgun (WGS) entry which is preliminary data.</text>
</comment>
<protein>
    <submittedName>
        <fullName evidence="1">DUF1569 domain-containing protein</fullName>
    </submittedName>
</protein>
<dbReference type="InterPro" id="IPR034660">
    <property type="entry name" value="DinB/YfiT-like"/>
</dbReference>
<evidence type="ECO:0000313" key="1">
    <source>
        <dbReference type="EMBL" id="RCU42768.1"/>
    </source>
</evidence>
<dbReference type="RefSeq" id="WP_114303980.1">
    <property type="nucleotide sequence ID" value="NZ_QPIE01000005.1"/>
</dbReference>
<reference evidence="1 2" key="1">
    <citation type="submission" date="2018-07" db="EMBL/GenBank/DDBJ databases">
        <title>Chryseobacterium lacus sp. nov., isolated from lake water.</title>
        <authorList>
            <person name="Li C.-M."/>
        </authorList>
    </citation>
    <scope>NUCLEOTIDE SEQUENCE [LARGE SCALE GENOMIC DNA]</scope>
    <source>
        <strain evidence="1 2">YLOS41</strain>
    </source>
</reference>
<proteinExistence type="predicted"/>
<evidence type="ECO:0000313" key="2">
    <source>
        <dbReference type="Proteomes" id="UP000252172"/>
    </source>
</evidence>
<keyword evidence="2" id="KW-1185">Reference proteome</keyword>
<sequence>MENIFDAKVAQNYIDRINQLTAETQRKWGSMSVDQMLAHCNVAYETIYEPQRHQKPKPFTALLLKWFVKPGVVSEKAYRQSIPTPPMFVIRSGKNFEDEKKRLIGYIQKTQQLGSEAFDGKPSHSFGKLSAKQWNNMLAKHLNHHLAQFGV</sequence>